<protein>
    <submittedName>
        <fullName evidence="1">Uncharacterized protein</fullName>
    </submittedName>
</protein>
<organism evidence="1 2">
    <name type="scientific">Malassezia furfur</name>
    <name type="common">Pityriasis versicolor infection agent</name>
    <name type="synonym">Pityrosporum furfur</name>
    <dbReference type="NCBI Taxonomy" id="55194"/>
    <lineage>
        <taxon>Eukaryota</taxon>
        <taxon>Fungi</taxon>
        <taxon>Dikarya</taxon>
        <taxon>Basidiomycota</taxon>
        <taxon>Ustilaginomycotina</taxon>
        <taxon>Malasseziomycetes</taxon>
        <taxon>Malasseziales</taxon>
        <taxon>Malasseziaceae</taxon>
        <taxon>Malassezia</taxon>
    </lineage>
</organism>
<sequence length="76" mass="8989">MDEKASFFAGVAKEDDGIYIDRPPDLEKLNEEQRAIAAEYAPDLDKEQKSLVRTLLSTALDWRKYVRWQYWRTSIH</sequence>
<reference evidence="1 2" key="1">
    <citation type="journal article" date="2020" name="Elife">
        <title>Loss of centromere function drives karyotype evolution in closely related Malassezia species.</title>
        <authorList>
            <person name="Sankaranarayanan S.R."/>
            <person name="Ianiri G."/>
            <person name="Coelho M.A."/>
            <person name="Reza M.H."/>
            <person name="Thimmappa B.C."/>
            <person name="Ganguly P."/>
            <person name="Vadnala R.N."/>
            <person name="Sun S."/>
            <person name="Siddharthan R."/>
            <person name="Tellgren-Roth C."/>
            <person name="Dawson T.L."/>
            <person name="Heitman J."/>
            <person name="Sanyal K."/>
        </authorList>
    </citation>
    <scope>NUCLEOTIDE SEQUENCE [LARGE SCALE GENOMIC DNA]</scope>
    <source>
        <strain evidence="1">CBS14141</strain>
    </source>
</reference>
<evidence type="ECO:0000313" key="2">
    <source>
        <dbReference type="Proteomes" id="UP000818624"/>
    </source>
</evidence>
<proteinExistence type="predicted"/>
<accession>A0ABY8EWQ1</accession>
<name>A0ABY8EWQ1_MALFU</name>
<evidence type="ECO:0000313" key="1">
    <source>
        <dbReference type="EMBL" id="WFD48648.1"/>
    </source>
</evidence>
<dbReference type="EMBL" id="CP046236">
    <property type="protein sequence ID" value="WFD48648.1"/>
    <property type="molecule type" value="Genomic_DNA"/>
</dbReference>
<keyword evidence="2" id="KW-1185">Reference proteome</keyword>
<dbReference type="Proteomes" id="UP000818624">
    <property type="component" value="Chromosome 3"/>
</dbReference>
<gene>
    <name evidence="1" type="ORF">GLX27_003318</name>
</gene>